<gene>
    <name evidence="1" type="ORF">S01H1_21820</name>
</gene>
<feature type="non-terminal residue" evidence="1">
    <location>
        <position position="1"/>
    </location>
</feature>
<feature type="non-terminal residue" evidence="1">
    <location>
        <position position="232"/>
    </location>
</feature>
<accession>X0UBL3</accession>
<organism evidence="1">
    <name type="scientific">marine sediment metagenome</name>
    <dbReference type="NCBI Taxonomy" id="412755"/>
    <lineage>
        <taxon>unclassified sequences</taxon>
        <taxon>metagenomes</taxon>
        <taxon>ecological metagenomes</taxon>
    </lineage>
</organism>
<protein>
    <submittedName>
        <fullName evidence="1">Uncharacterized protein</fullName>
    </submittedName>
</protein>
<evidence type="ECO:0000313" key="1">
    <source>
        <dbReference type="EMBL" id="GAF97762.1"/>
    </source>
</evidence>
<reference evidence="1" key="1">
    <citation type="journal article" date="2014" name="Front. Microbiol.">
        <title>High frequency of phylogenetically diverse reductive dehalogenase-homologous genes in deep subseafloor sedimentary metagenomes.</title>
        <authorList>
            <person name="Kawai M."/>
            <person name="Futagami T."/>
            <person name="Toyoda A."/>
            <person name="Takaki Y."/>
            <person name="Nishi S."/>
            <person name="Hori S."/>
            <person name="Arai W."/>
            <person name="Tsubouchi T."/>
            <person name="Morono Y."/>
            <person name="Uchiyama I."/>
            <person name="Ito T."/>
            <person name="Fujiyama A."/>
            <person name="Inagaki F."/>
            <person name="Takami H."/>
        </authorList>
    </citation>
    <scope>NUCLEOTIDE SEQUENCE</scope>
    <source>
        <strain evidence="1">Expedition CK06-06</strain>
    </source>
</reference>
<comment type="caution">
    <text evidence="1">The sequence shown here is derived from an EMBL/GenBank/DDBJ whole genome shotgun (WGS) entry which is preliminary data.</text>
</comment>
<dbReference type="EMBL" id="BARS01012175">
    <property type="protein sequence ID" value="GAF97762.1"/>
    <property type="molecule type" value="Genomic_DNA"/>
</dbReference>
<proteinExistence type="predicted"/>
<name>X0UBL3_9ZZZZ</name>
<sequence length="232" mass="25270">LGKYAPDDPEMAEIYEDQAFFALTGIPPGQLLYRLQLSASVATRYSTTDLSKMVGDKIAKYIVDAKAPHAGLSEGLVKRKLRNEVASAVSKRVNQQLRLVAAPPHALARGERITNEMLQNAIKKGAVEAGDDIGPYFVNTYLRSGATTQTSLNDSIDAARKGETSALLNADEISDYLSSEVEMTVPGADQPIPPDELTRTIEGLRGTMSREHANRLSKEMTDQLMEGKGEFQ</sequence>
<dbReference type="AlphaFoldDB" id="X0UBL3"/>